<dbReference type="Gene3D" id="1.10.10.10">
    <property type="entry name" value="Winged helix-like DNA-binding domain superfamily/Winged helix DNA-binding domain"/>
    <property type="match status" value="2"/>
</dbReference>
<sequence>LVGMGFDPTAAAEAVRETGGAGVQHAINWMLDRPNVPAAAPRPDPHPTAGPLGRSPLALSQSTIDQAFQDLSQLMSKAEEMVKLAEYFKERLHQQPGAGAPEAELDAETALDLFDLGLVTPVTKESAGRQYHRELARQLVEVLQGPLQKAGGMLPLPEVYCLYCRVRGSELISPDDLLHALECLPHVQAPMQLRDFTSGLRVVQAASFSDDRLCQRILDILGGEGPAGQPLGQGLSVEDAVAILGTPRALAAEQLELAEGRGLLCRDDAGHGSVVFYRNFFAALLRKLKVSELRDELFRRNLDTKGVKEELIQRLADADGAGEGAPKPEGEEPVTDSPEDVTEPQPTVDQPAENGSQGTAPPEVEAAEAPASMVSAPADPEEPASSQVTEAEKAKRRAERFGIAVVPPSGSAGPAPEDKERLKKRAERFGLPPPIETEEELEKKKKRAARFGLPAPVIKSEEEEKRLARAQRFQAASAGVTGTTEEVKAKLKARAERFGMPLAK</sequence>
<comment type="caution">
    <text evidence="10">The sequence shown here is derived from an EMBL/GenBank/DDBJ whole genome shotgun (WGS) entry which is preliminary data.</text>
</comment>
<name>A0A3M7L6L5_AUXPR</name>
<dbReference type="PANTHER" id="PTHR13128:SF12">
    <property type="entry name" value="VACUOLAR PROTEIN-SORTING-ASSOCIATED PROTEIN 36"/>
    <property type="match status" value="1"/>
</dbReference>
<dbReference type="PANTHER" id="PTHR13128">
    <property type="entry name" value="VACUOLAR PROTEIN-SORTING-ASSOCIATED PROTEIN 36"/>
    <property type="match status" value="1"/>
</dbReference>
<dbReference type="InterPro" id="IPR037855">
    <property type="entry name" value="Vps36"/>
</dbReference>
<dbReference type="InterPro" id="IPR036361">
    <property type="entry name" value="SAP_dom_sf"/>
</dbReference>
<dbReference type="Proteomes" id="UP000279271">
    <property type="component" value="Unassembled WGS sequence"/>
</dbReference>
<feature type="region of interest" description="Disordered" evidence="7">
    <location>
        <begin position="35"/>
        <end position="56"/>
    </location>
</feature>
<comment type="subcellular location">
    <subcellularLocation>
        <location evidence="6">Cytoplasm</location>
    </subcellularLocation>
    <subcellularLocation>
        <location evidence="6">Endosome</location>
    </subcellularLocation>
</comment>
<dbReference type="PROSITE" id="PS50800">
    <property type="entry name" value="SAP"/>
    <property type="match status" value="1"/>
</dbReference>
<evidence type="ECO:0000256" key="5">
    <source>
        <dbReference type="ARBA" id="ARBA00022927"/>
    </source>
</evidence>
<dbReference type="SUPFAM" id="SSF68906">
    <property type="entry name" value="SAP domain"/>
    <property type="match status" value="1"/>
</dbReference>
<comment type="similarity">
    <text evidence="1 6">Belongs to the VPS36 family.</text>
</comment>
<keyword evidence="5 6" id="KW-0653">Protein transport</keyword>
<dbReference type="InterPro" id="IPR036388">
    <property type="entry name" value="WH-like_DNA-bd_sf"/>
</dbReference>
<accession>A0A3M7L6L5</accession>
<feature type="non-terminal residue" evidence="10">
    <location>
        <position position="1"/>
    </location>
</feature>
<dbReference type="InterPro" id="IPR003034">
    <property type="entry name" value="SAP_dom"/>
</dbReference>
<dbReference type="InterPro" id="IPR040746">
    <property type="entry name" value="THO1_MOS11_C"/>
</dbReference>
<dbReference type="GO" id="GO:0032266">
    <property type="term" value="F:phosphatidylinositol-3-phosphate binding"/>
    <property type="evidence" value="ECO:0007669"/>
    <property type="project" value="UniProtKB-UniRule"/>
</dbReference>
<reference evidence="11" key="1">
    <citation type="journal article" date="2018" name="Algal Res.">
        <title>Characterization of plant carbon substrate utilization by Auxenochlorella protothecoides.</title>
        <authorList>
            <person name="Vogler B.W."/>
            <person name="Starkenburg S.R."/>
            <person name="Sudasinghe N."/>
            <person name="Schambach J.Y."/>
            <person name="Rollin J.A."/>
            <person name="Pattathil S."/>
            <person name="Barry A.N."/>
        </authorList>
    </citation>
    <scope>NUCLEOTIDE SEQUENCE [LARGE SCALE GENOMIC DNA]</scope>
    <source>
        <strain evidence="11">UTEX 25</strain>
    </source>
</reference>
<evidence type="ECO:0000313" key="11">
    <source>
        <dbReference type="Proteomes" id="UP000279271"/>
    </source>
</evidence>
<evidence type="ECO:0000256" key="3">
    <source>
        <dbReference type="ARBA" id="ARBA00022448"/>
    </source>
</evidence>
<dbReference type="SUPFAM" id="SSF46785">
    <property type="entry name" value="Winged helix' DNA-binding domain"/>
    <property type="match status" value="2"/>
</dbReference>
<dbReference type="SUPFAM" id="SSF46934">
    <property type="entry name" value="UBA-like"/>
    <property type="match status" value="1"/>
</dbReference>
<feature type="domain" description="UBA" evidence="8">
    <location>
        <begin position="1"/>
        <end position="33"/>
    </location>
</feature>
<feature type="domain" description="SAP" evidence="9">
    <location>
        <begin position="285"/>
        <end position="319"/>
    </location>
</feature>
<evidence type="ECO:0000256" key="4">
    <source>
        <dbReference type="ARBA" id="ARBA00022490"/>
    </source>
</evidence>
<dbReference type="Pfam" id="PF04157">
    <property type="entry name" value="EAP30"/>
    <property type="match status" value="1"/>
</dbReference>
<dbReference type="Pfam" id="PF22562">
    <property type="entry name" value="UBA_7"/>
    <property type="match status" value="1"/>
</dbReference>
<evidence type="ECO:0000256" key="6">
    <source>
        <dbReference type="RuleBase" id="RU367095"/>
    </source>
</evidence>
<comment type="function">
    <text evidence="6">Component of the ESCRT-II complex (endosomal sorting complex required for transport II), which is required for multivesicular body (MVB) formation and sorting of endosomal cargo proteins into MVBs.</text>
</comment>
<dbReference type="Gene3D" id="6.10.140.260">
    <property type="match status" value="1"/>
</dbReference>
<feature type="region of interest" description="Disordered" evidence="7">
    <location>
        <begin position="316"/>
        <end position="447"/>
    </location>
</feature>
<dbReference type="Pfam" id="PF18592">
    <property type="entry name" value="Tho1_MOS11_C"/>
    <property type="match status" value="1"/>
</dbReference>
<dbReference type="FunFam" id="1.10.10.10:FF:000416">
    <property type="entry name" value="Vacuolar protein-sorting-associated protein 36"/>
    <property type="match status" value="1"/>
</dbReference>
<evidence type="ECO:0000256" key="1">
    <source>
        <dbReference type="ARBA" id="ARBA00009697"/>
    </source>
</evidence>
<dbReference type="GO" id="GO:0000814">
    <property type="term" value="C:ESCRT II complex"/>
    <property type="evidence" value="ECO:0007669"/>
    <property type="project" value="UniProtKB-UniRule"/>
</dbReference>
<evidence type="ECO:0000313" key="10">
    <source>
        <dbReference type="EMBL" id="RMZ57202.1"/>
    </source>
</evidence>
<keyword evidence="4 6" id="KW-0963">Cytoplasm</keyword>
<dbReference type="Gene3D" id="1.10.8.10">
    <property type="entry name" value="DNA helicase RuvA subunit, C-terminal domain"/>
    <property type="match status" value="1"/>
</dbReference>
<protein>
    <recommendedName>
        <fullName evidence="2 6">Vacuolar protein-sorting-associated protein 36</fullName>
    </recommendedName>
    <alternativeName>
        <fullName evidence="6">ESCRT-II complex subunit VPS36</fullName>
    </alternativeName>
</protein>
<dbReference type="InterPro" id="IPR009060">
    <property type="entry name" value="UBA-like_sf"/>
</dbReference>
<dbReference type="SMART" id="SM00513">
    <property type="entry name" value="SAP"/>
    <property type="match status" value="1"/>
</dbReference>
<comment type="subunit">
    <text evidence="6">Component of the endosomal sorting complex required for transport II (ESCRT-II).</text>
</comment>
<gene>
    <name evidence="10" type="ORF">APUTEX25_004036</name>
</gene>
<dbReference type="GO" id="GO:0031902">
    <property type="term" value="C:late endosome membrane"/>
    <property type="evidence" value="ECO:0007669"/>
    <property type="project" value="UniProtKB-UniRule"/>
</dbReference>
<proteinExistence type="inferred from homology"/>
<dbReference type="GO" id="GO:0043328">
    <property type="term" value="P:protein transport to vacuole involved in ubiquitin-dependent protein catabolic process via the multivesicular body sorting pathway"/>
    <property type="evidence" value="ECO:0007669"/>
    <property type="project" value="UniProtKB-UniRule"/>
</dbReference>
<feature type="compositionally biased region" description="Low complexity" evidence="7">
    <location>
        <begin position="360"/>
        <end position="378"/>
    </location>
</feature>
<dbReference type="GO" id="GO:0043130">
    <property type="term" value="F:ubiquitin binding"/>
    <property type="evidence" value="ECO:0007669"/>
    <property type="project" value="UniProtKB-UniRule"/>
</dbReference>
<dbReference type="EMBL" id="QOKY01000128">
    <property type="protein sequence ID" value="RMZ57202.1"/>
    <property type="molecule type" value="Genomic_DNA"/>
</dbReference>
<dbReference type="InterPro" id="IPR015940">
    <property type="entry name" value="UBA"/>
</dbReference>
<feature type="compositionally biased region" description="Polar residues" evidence="7">
    <location>
        <begin position="344"/>
        <end position="359"/>
    </location>
</feature>
<keyword evidence="3 6" id="KW-0813">Transport</keyword>
<dbReference type="Pfam" id="PF02037">
    <property type="entry name" value="SAP"/>
    <property type="match status" value="1"/>
</dbReference>
<keyword evidence="6" id="KW-0967">Endosome</keyword>
<dbReference type="InterPro" id="IPR040608">
    <property type="entry name" value="Snf8/Vps36"/>
</dbReference>
<dbReference type="InterPro" id="IPR036390">
    <property type="entry name" value="WH_DNA-bd_sf"/>
</dbReference>
<evidence type="ECO:0000259" key="9">
    <source>
        <dbReference type="PROSITE" id="PS50800"/>
    </source>
</evidence>
<feature type="compositionally biased region" description="Acidic residues" evidence="7">
    <location>
        <begin position="331"/>
        <end position="342"/>
    </location>
</feature>
<evidence type="ECO:0000256" key="2">
    <source>
        <dbReference type="ARBA" id="ARBA00017953"/>
    </source>
</evidence>
<dbReference type="Gene3D" id="1.10.720.30">
    <property type="entry name" value="SAP domain"/>
    <property type="match status" value="1"/>
</dbReference>
<evidence type="ECO:0000259" key="8">
    <source>
        <dbReference type="PROSITE" id="PS50030"/>
    </source>
</evidence>
<dbReference type="PROSITE" id="PS50030">
    <property type="entry name" value="UBA"/>
    <property type="match status" value="1"/>
</dbReference>
<organism evidence="10 11">
    <name type="scientific">Auxenochlorella protothecoides</name>
    <name type="common">Green microalga</name>
    <name type="synonym">Chlorella protothecoides</name>
    <dbReference type="NCBI Taxonomy" id="3075"/>
    <lineage>
        <taxon>Eukaryota</taxon>
        <taxon>Viridiplantae</taxon>
        <taxon>Chlorophyta</taxon>
        <taxon>core chlorophytes</taxon>
        <taxon>Trebouxiophyceae</taxon>
        <taxon>Chlorellales</taxon>
        <taxon>Chlorellaceae</taxon>
        <taxon>Auxenochlorella</taxon>
    </lineage>
</organism>
<dbReference type="AlphaFoldDB" id="A0A3M7L6L5"/>
<evidence type="ECO:0000256" key="7">
    <source>
        <dbReference type="SAM" id="MobiDB-lite"/>
    </source>
</evidence>